<dbReference type="OrthoDB" id="6132759at2759"/>
<keyword evidence="9 12" id="KW-0472">Membrane</keyword>
<keyword evidence="10" id="KW-0739">Sodium transport</keyword>
<name>A0A9Q1H7B8_HOLLE</name>
<evidence type="ECO:0000256" key="1">
    <source>
        <dbReference type="ARBA" id="ARBA00004651"/>
    </source>
</evidence>
<dbReference type="PANTHER" id="PTHR42985">
    <property type="entry name" value="SODIUM-COUPLED MONOCARBOXYLATE TRANSPORTER"/>
    <property type="match status" value="1"/>
</dbReference>
<feature type="transmembrane region" description="Helical" evidence="12">
    <location>
        <begin position="323"/>
        <end position="346"/>
    </location>
</feature>
<evidence type="ECO:0000313" key="13">
    <source>
        <dbReference type="EMBL" id="KAJ8035819.1"/>
    </source>
</evidence>
<keyword evidence="4" id="KW-1003">Cell membrane</keyword>
<dbReference type="InterPro" id="IPR038377">
    <property type="entry name" value="Na/Glc_symporter_sf"/>
</dbReference>
<reference evidence="13" key="1">
    <citation type="submission" date="2021-10" db="EMBL/GenBank/DDBJ databases">
        <title>Tropical sea cucumber genome reveals ecological adaptation and Cuvierian tubules defense mechanism.</title>
        <authorList>
            <person name="Chen T."/>
        </authorList>
    </citation>
    <scope>NUCLEOTIDE SEQUENCE</scope>
    <source>
        <strain evidence="13">Nanhai2018</strain>
        <tissue evidence="13">Muscle</tissue>
    </source>
</reference>
<sequence>MDSETSIFSAIDYLALLLMLAISAAIGLYHGVCGSRQQTTEEYFLGNREMGPIPVALSILASYMSAITYLGTPAEAYVVGPEFWMISLNCIIVGVVITRTFIPIFYRLQLTSIYEYFDLRFNKAVRMSVVAFSTSFGLLYLGIVIYAPSLALNAVAGISLPLSILTMGLVCTLYTSVGGIKGVIWTDVFQFTVMMLGFFIMIIVGCWNVGGVGKVWQLAAEGNRTTLLDFRIDPTIRHTFWTLVVGGTFQVVFNCACNQLIAQRFLSCNSEKNANRAAWLGVGLIGLTQIIAVVTGIVMYAFYADCDPLKSQRIQKKDQLIPLFIVDLVGSVPGMAGVLISCAFSASLSSVSSGMNALAAIVAEDLIKPHFSDIEDKKLTVITKLFAAGCGLLGIVLAFIASVMGDLLNKTLILMGIVSGPVLGVFTLGIFFPWSTSKGVLSGLVVGSLCGIGYAVGREINPTPYIDPPVSIEGCPVDFTTITPILSSLYNVNTTELISPTESTLISGETLDYSFYSLSYLYISFMAWSICIIVGLAVSFLTGANDPLSVDPELLSPIWESFCCCLPDTLRRKTVLIREQNLSQSALYVRRTSPKDQPDNKFKFAEEENVKTDV</sequence>
<evidence type="ECO:0000256" key="7">
    <source>
        <dbReference type="ARBA" id="ARBA00023053"/>
    </source>
</evidence>
<feature type="transmembrane region" description="Helical" evidence="12">
    <location>
        <begin position="154"/>
        <end position="176"/>
    </location>
</feature>
<gene>
    <name evidence="13" type="ORF">HOLleu_19611</name>
</gene>
<evidence type="ECO:0000313" key="14">
    <source>
        <dbReference type="Proteomes" id="UP001152320"/>
    </source>
</evidence>
<keyword evidence="3" id="KW-0813">Transport</keyword>
<evidence type="ECO:0000256" key="3">
    <source>
        <dbReference type="ARBA" id="ARBA00022448"/>
    </source>
</evidence>
<feature type="transmembrane region" description="Helical" evidence="12">
    <location>
        <begin position="188"/>
        <end position="210"/>
    </location>
</feature>
<dbReference type="Gene3D" id="1.20.1730.10">
    <property type="entry name" value="Sodium/glucose cotransporter"/>
    <property type="match status" value="1"/>
</dbReference>
<proteinExistence type="inferred from homology"/>
<dbReference type="PANTHER" id="PTHR42985:SF40">
    <property type="entry name" value="LD47995P-RELATED"/>
    <property type="match status" value="1"/>
</dbReference>
<dbReference type="InterPro" id="IPR051163">
    <property type="entry name" value="Sodium:Solute_Symporter_SSF"/>
</dbReference>
<dbReference type="CDD" id="cd11492">
    <property type="entry name" value="SLC5sbd_NIS-SMVT"/>
    <property type="match status" value="1"/>
</dbReference>
<feature type="transmembrane region" description="Helical" evidence="12">
    <location>
        <begin position="439"/>
        <end position="457"/>
    </location>
</feature>
<evidence type="ECO:0000256" key="9">
    <source>
        <dbReference type="ARBA" id="ARBA00023136"/>
    </source>
</evidence>
<keyword evidence="8" id="KW-0406">Ion transport</keyword>
<feature type="transmembrane region" description="Helical" evidence="12">
    <location>
        <begin position="520"/>
        <end position="541"/>
    </location>
</feature>
<feature type="transmembrane region" description="Helical" evidence="12">
    <location>
        <begin position="127"/>
        <end position="148"/>
    </location>
</feature>
<dbReference type="AlphaFoldDB" id="A0A9Q1H7B8"/>
<dbReference type="GO" id="GO:0006814">
    <property type="term" value="P:sodium ion transport"/>
    <property type="evidence" value="ECO:0007669"/>
    <property type="project" value="UniProtKB-KW"/>
</dbReference>
<evidence type="ECO:0000256" key="4">
    <source>
        <dbReference type="ARBA" id="ARBA00022475"/>
    </source>
</evidence>
<dbReference type="Proteomes" id="UP001152320">
    <property type="component" value="Chromosome 9"/>
</dbReference>
<protein>
    <submittedName>
        <fullName evidence="13">Sodium-coupled monocarboxylate transporter 2</fullName>
    </submittedName>
</protein>
<dbReference type="GO" id="GO:0005886">
    <property type="term" value="C:plasma membrane"/>
    <property type="evidence" value="ECO:0007669"/>
    <property type="project" value="UniProtKB-SubCell"/>
</dbReference>
<evidence type="ECO:0000256" key="6">
    <source>
        <dbReference type="ARBA" id="ARBA00022989"/>
    </source>
</evidence>
<evidence type="ECO:0000256" key="5">
    <source>
        <dbReference type="ARBA" id="ARBA00022692"/>
    </source>
</evidence>
<keyword evidence="6 12" id="KW-1133">Transmembrane helix</keyword>
<feature type="transmembrane region" description="Helical" evidence="12">
    <location>
        <begin position="83"/>
        <end position="106"/>
    </location>
</feature>
<evidence type="ECO:0000256" key="8">
    <source>
        <dbReference type="ARBA" id="ARBA00023065"/>
    </source>
</evidence>
<feature type="transmembrane region" description="Helical" evidence="12">
    <location>
        <begin position="238"/>
        <end position="257"/>
    </location>
</feature>
<dbReference type="EMBL" id="JAIZAY010000009">
    <property type="protein sequence ID" value="KAJ8035819.1"/>
    <property type="molecule type" value="Genomic_DNA"/>
</dbReference>
<feature type="transmembrane region" description="Helical" evidence="12">
    <location>
        <begin position="6"/>
        <end position="29"/>
    </location>
</feature>
<evidence type="ECO:0000256" key="10">
    <source>
        <dbReference type="ARBA" id="ARBA00023201"/>
    </source>
</evidence>
<dbReference type="GO" id="GO:0015293">
    <property type="term" value="F:symporter activity"/>
    <property type="evidence" value="ECO:0007669"/>
    <property type="project" value="TreeGrafter"/>
</dbReference>
<organism evidence="13 14">
    <name type="scientific">Holothuria leucospilota</name>
    <name type="common">Black long sea cucumber</name>
    <name type="synonym">Mertensiothuria leucospilota</name>
    <dbReference type="NCBI Taxonomy" id="206669"/>
    <lineage>
        <taxon>Eukaryota</taxon>
        <taxon>Metazoa</taxon>
        <taxon>Echinodermata</taxon>
        <taxon>Eleutherozoa</taxon>
        <taxon>Echinozoa</taxon>
        <taxon>Holothuroidea</taxon>
        <taxon>Aspidochirotacea</taxon>
        <taxon>Aspidochirotida</taxon>
        <taxon>Holothuriidae</taxon>
        <taxon>Holothuria</taxon>
    </lineage>
</organism>
<evidence type="ECO:0000256" key="11">
    <source>
        <dbReference type="RuleBase" id="RU362091"/>
    </source>
</evidence>
<comment type="similarity">
    <text evidence="2 11">Belongs to the sodium:solute symporter (SSF) (TC 2.A.21) family.</text>
</comment>
<comment type="subcellular location">
    <subcellularLocation>
        <location evidence="1">Cell membrane</location>
        <topology evidence="1">Multi-pass membrane protein</topology>
    </subcellularLocation>
</comment>
<dbReference type="Pfam" id="PF00474">
    <property type="entry name" value="SSF"/>
    <property type="match status" value="1"/>
</dbReference>
<evidence type="ECO:0000256" key="2">
    <source>
        <dbReference type="ARBA" id="ARBA00006434"/>
    </source>
</evidence>
<keyword evidence="5 12" id="KW-0812">Transmembrane</keyword>
<feature type="transmembrane region" description="Helical" evidence="12">
    <location>
        <begin position="385"/>
        <end position="405"/>
    </location>
</feature>
<evidence type="ECO:0000256" key="12">
    <source>
        <dbReference type="SAM" id="Phobius"/>
    </source>
</evidence>
<dbReference type="InterPro" id="IPR001734">
    <property type="entry name" value="Na/solute_symporter"/>
</dbReference>
<feature type="transmembrane region" description="Helical" evidence="12">
    <location>
        <begin position="50"/>
        <end position="71"/>
    </location>
</feature>
<keyword evidence="14" id="KW-1185">Reference proteome</keyword>
<dbReference type="PROSITE" id="PS50283">
    <property type="entry name" value="NA_SOLUT_SYMP_3"/>
    <property type="match status" value="1"/>
</dbReference>
<accession>A0A9Q1H7B8</accession>
<feature type="transmembrane region" description="Helical" evidence="12">
    <location>
        <begin position="278"/>
        <end position="303"/>
    </location>
</feature>
<comment type="caution">
    <text evidence="13">The sequence shown here is derived from an EMBL/GenBank/DDBJ whole genome shotgun (WGS) entry which is preliminary data.</text>
</comment>
<keyword evidence="7" id="KW-0915">Sodium</keyword>
<feature type="transmembrane region" description="Helical" evidence="12">
    <location>
        <begin position="411"/>
        <end position="432"/>
    </location>
</feature>
<dbReference type="NCBIfam" id="TIGR00813">
    <property type="entry name" value="sss"/>
    <property type="match status" value="1"/>
</dbReference>